<dbReference type="AlphaFoldDB" id="A0A4R9I0C5"/>
<comment type="caution">
    <text evidence="2">The sequence shown here is derived from an EMBL/GenBank/DDBJ whole genome shotgun (WGS) entry which is preliminary data.</text>
</comment>
<keyword evidence="1" id="KW-1133">Transmembrane helix</keyword>
<proteinExistence type="predicted"/>
<dbReference type="Proteomes" id="UP000298009">
    <property type="component" value="Unassembled WGS sequence"/>
</dbReference>
<evidence type="ECO:0000313" key="3">
    <source>
        <dbReference type="Proteomes" id="UP000298009"/>
    </source>
</evidence>
<reference evidence="2" key="1">
    <citation type="journal article" date="2019" name="PLoS Negl. Trop. Dis.">
        <title>Revisiting the worldwide diversity of Leptospira species in the environment.</title>
        <authorList>
            <person name="Vincent A.T."/>
            <person name="Schiettekatte O."/>
            <person name="Bourhy P."/>
            <person name="Veyrier F.J."/>
            <person name="Picardeau M."/>
        </authorList>
    </citation>
    <scope>NUCLEOTIDE SEQUENCE [LARGE SCALE GENOMIC DNA]</scope>
    <source>
        <strain evidence="2">201800287</strain>
    </source>
</reference>
<sequence>MQVSDLTFRLKLLFTGFISPILVLLGLTLSSPYWLKSSETYQKSDVAVLEIVNKLPSKKNLKAVVTLSERSDFKKLILVIREDKTQNQLYSPLEKESKIKDVLSSLGMNPTIVSSLIIQTSKMGDTDEASKNLLKIAVADNLGSILLLCREYETKRVLGTYRKTLASLPIKVTAYGFPSEVSGSNWFLTEDGVREITGEFVRYLYSYIRGVL</sequence>
<keyword evidence="1" id="KW-0472">Membrane</keyword>
<accession>A0A4R9I0C5</accession>
<keyword evidence="1" id="KW-0812">Transmembrane</keyword>
<keyword evidence="3" id="KW-1185">Reference proteome</keyword>
<evidence type="ECO:0000256" key="1">
    <source>
        <dbReference type="SAM" id="Phobius"/>
    </source>
</evidence>
<name>A0A4R9I0C5_9LEPT</name>
<dbReference type="RefSeq" id="WP_135602886.1">
    <property type="nucleotide sequence ID" value="NZ_RQFK01000033.1"/>
</dbReference>
<dbReference type="EMBL" id="RQFK01000033">
    <property type="protein sequence ID" value="TGK78318.1"/>
    <property type="molecule type" value="Genomic_DNA"/>
</dbReference>
<protein>
    <submittedName>
        <fullName evidence="2">Uncharacterized protein</fullName>
    </submittedName>
</protein>
<feature type="transmembrane region" description="Helical" evidence="1">
    <location>
        <begin position="12"/>
        <end position="35"/>
    </location>
</feature>
<dbReference type="OrthoDB" id="339313at2"/>
<gene>
    <name evidence="2" type="ORF">EHQ24_17345</name>
</gene>
<evidence type="ECO:0000313" key="2">
    <source>
        <dbReference type="EMBL" id="TGK78318.1"/>
    </source>
</evidence>
<organism evidence="2 3">
    <name type="scientific">Leptospira noumeaensis</name>
    <dbReference type="NCBI Taxonomy" id="2484964"/>
    <lineage>
        <taxon>Bacteria</taxon>
        <taxon>Pseudomonadati</taxon>
        <taxon>Spirochaetota</taxon>
        <taxon>Spirochaetia</taxon>
        <taxon>Leptospirales</taxon>
        <taxon>Leptospiraceae</taxon>
        <taxon>Leptospira</taxon>
    </lineage>
</organism>